<dbReference type="InterPro" id="IPR010067">
    <property type="entry name" value="ABC_SsuA_sub-bd"/>
</dbReference>
<dbReference type="AlphaFoldDB" id="A0A076PWW8"/>
<dbReference type="EMBL" id="CP006704">
    <property type="protein sequence ID" value="AIJ47877.1"/>
    <property type="molecule type" value="Genomic_DNA"/>
</dbReference>
<dbReference type="Gene3D" id="3.40.190.10">
    <property type="entry name" value="Periplasmic binding protein-like II"/>
    <property type="match status" value="2"/>
</dbReference>
<organism evidence="8 9">
    <name type="scientific">Comamonas testosteroni TK102</name>
    <dbReference type="NCBI Taxonomy" id="1392005"/>
    <lineage>
        <taxon>Bacteria</taxon>
        <taxon>Pseudomonadati</taxon>
        <taxon>Pseudomonadota</taxon>
        <taxon>Betaproteobacteria</taxon>
        <taxon>Burkholderiales</taxon>
        <taxon>Comamonadaceae</taxon>
        <taxon>Comamonas</taxon>
    </lineage>
</organism>
<feature type="domain" description="Solute-binding protein family 3/N-terminal" evidence="7">
    <location>
        <begin position="51"/>
        <end position="273"/>
    </location>
</feature>
<dbReference type="SUPFAM" id="SSF53850">
    <property type="entry name" value="Periplasmic binding protein-like II"/>
    <property type="match status" value="1"/>
</dbReference>
<dbReference type="RefSeq" id="WP_003053509.1">
    <property type="nucleotide sequence ID" value="NZ_CP006704.1"/>
</dbReference>
<dbReference type="HOGENOM" id="CLU_028871_2_0_4"/>
<dbReference type="Proteomes" id="UP000028782">
    <property type="component" value="Chromosome"/>
</dbReference>
<dbReference type="PANTHER" id="PTHR30024">
    <property type="entry name" value="ALIPHATIC SULFONATES-BINDING PROTEIN-RELATED"/>
    <property type="match status" value="1"/>
</dbReference>
<dbReference type="GO" id="GO:0042597">
    <property type="term" value="C:periplasmic space"/>
    <property type="evidence" value="ECO:0007669"/>
    <property type="project" value="UniProtKB-SubCell"/>
</dbReference>
<comment type="subcellular location">
    <subcellularLocation>
        <location evidence="1">Periplasm</location>
    </subcellularLocation>
</comment>
<dbReference type="GO" id="GO:0016020">
    <property type="term" value="C:membrane"/>
    <property type="evidence" value="ECO:0007669"/>
    <property type="project" value="InterPro"/>
</dbReference>
<evidence type="ECO:0000313" key="9">
    <source>
        <dbReference type="Proteomes" id="UP000028782"/>
    </source>
</evidence>
<dbReference type="KEGG" id="ctes:O987_18850"/>
<gene>
    <name evidence="8" type="ORF">O987_18850</name>
</gene>
<keyword evidence="4" id="KW-0732">Signal</keyword>
<reference evidence="8 9" key="1">
    <citation type="journal article" date="2014" name="Genome Announc.">
        <title>Complete Genome Sequence of Polychlorinated Biphenyl Degrader Comamonas testosteroni TK102 (NBRC 109938).</title>
        <authorList>
            <person name="Fukuda K."/>
            <person name="Hosoyama A."/>
            <person name="Tsuchikane K."/>
            <person name="Ohji S."/>
            <person name="Yamazoe A."/>
            <person name="Fujita N."/>
            <person name="Shintani M."/>
            <person name="Kimbara K."/>
        </authorList>
    </citation>
    <scope>NUCLEOTIDE SEQUENCE [LARGE SCALE GENOMIC DNA]</scope>
    <source>
        <strain evidence="8">TK102</strain>
    </source>
</reference>
<dbReference type="NCBIfam" id="TIGR01728">
    <property type="entry name" value="SsuA_fam"/>
    <property type="match status" value="1"/>
</dbReference>
<keyword evidence="3" id="KW-0813">Transport</keyword>
<dbReference type="NCBIfam" id="NF008588">
    <property type="entry name" value="PRK11553.1"/>
    <property type="match status" value="1"/>
</dbReference>
<accession>A0A076PWW8</accession>
<dbReference type="SMART" id="SM00062">
    <property type="entry name" value="PBPb"/>
    <property type="match status" value="1"/>
</dbReference>
<evidence type="ECO:0000256" key="2">
    <source>
        <dbReference type="ARBA" id="ARBA00010742"/>
    </source>
</evidence>
<evidence type="ECO:0000256" key="4">
    <source>
        <dbReference type="ARBA" id="ARBA00022729"/>
    </source>
</evidence>
<dbReference type="CDD" id="cd13557">
    <property type="entry name" value="PBP2_SsuA"/>
    <property type="match status" value="1"/>
</dbReference>
<sequence>MSSASTPPRFRRGRRQALQLLGTTAFSWTLAAYYADDALAQPTPAVAAPAQLRIGYQKSAVNLVVLKQHGVLEKRFPATRISWLEFPAGPQLLEALSAGSLDFGLTGDSPPVFAQAAGKDLRYVGAEPPKPESSAILVLADSPLKSLSDLKGRRVALQKGSSAHYLLVRALDKAGIAWADIQPVYLAPADARAAFERGSVDAWAIWDPFYAATEQSIRARVLSSGEGLTGNNSFYLASRGLVEHHPQLIKALFDELTRADQLVQASRKEAVQLLAAFSGLDANVVSRFIGRRPSSPTTLLNPAMVVEQQRVADAFFRLGVIPRQVKVADIVWQPMAAEYAIHGQTSPAASSITPAVASRL</sequence>
<comment type="similarity">
    <text evidence="2">Belongs to the bacterial solute-binding protein SsuA/TauA family.</text>
</comment>
<evidence type="ECO:0000256" key="6">
    <source>
        <dbReference type="ARBA" id="ARBA00070228"/>
    </source>
</evidence>
<protein>
    <recommendedName>
        <fullName evidence="6">Putative aliphatic sulfonates-binding protein</fullName>
    </recommendedName>
</protein>
<dbReference type="InterPro" id="IPR015168">
    <property type="entry name" value="SsuA/THI5"/>
</dbReference>
<dbReference type="Pfam" id="PF09084">
    <property type="entry name" value="NMT1"/>
    <property type="match status" value="1"/>
</dbReference>
<evidence type="ECO:0000259" key="7">
    <source>
        <dbReference type="SMART" id="SM00062"/>
    </source>
</evidence>
<proteinExistence type="inferred from homology"/>
<dbReference type="InterPro" id="IPR001638">
    <property type="entry name" value="Solute-binding_3/MltF_N"/>
</dbReference>
<name>A0A076PWW8_COMTE</name>
<dbReference type="PANTHER" id="PTHR30024:SF42">
    <property type="entry name" value="ALIPHATIC SULFONATES-BINDING PROTEIN-RELATED"/>
    <property type="match status" value="1"/>
</dbReference>
<evidence type="ECO:0000313" key="8">
    <source>
        <dbReference type="EMBL" id="AIJ47877.1"/>
    </source>
</evidence>
<dbReference type="GO" id="GO:0042626">
    <property type="term" value="F:ATPase-coupled transmembrane transporter activity"/>
    <property type="evidence" value="ECO:0007669"/>
    <property type="project" value="InterPro"/>
</dbReference>
<evidence type="ECO:0000256" key="1">
    <source>
        <dbReference type="ARBA" id="ARBA00004418"/>
    </source>
</evidence>
<evidence type="ECO:0000256" key="5">
    <source>
        <dbReference type="ARBA" id="ARBA00055538"/>
    </source>
</evidence>
<comment type="function">
    <text evidence="5">Part of a binding-protein-dependent transport system for aliphatic sulfonates. Putative binding protein.</text>
</comment>
<dbReference type="FunFam" id="3.40.190.10:FF:000050">
    <property type="entry name" value="Sulfonate ABC transporter substrate-binding protein"/>
    <property type="match status" value="1"/>
</dbReference>
<evidence type="ECO:0000256" key="3">
    <source>
        <dbReference type="ARBA" id="ARBA00022448"/>
    </source>
</evidence>